<evidence type="ECO:0000313" key="1">
    <source>
        <dbReference type="EMBL" id="KJV67525.1"/>
    </source>
</evidence>
<dbReference type="Proteomes" id="UP000033385">
    <property type="component" value="Unassembled WGS sequence"/>
</dbReference>
<dbReference type="PATRIC" id="fig|1359153.3.peg.342"/>
<protein>
    <submittedName>
        <fullName evidence="1">Uncharacterized protein</fullName>
    </submittedName>
</protein>
<accession>A0A0F3NHK9</accession>
<organism evidence="1 2">
    <name type="scientific">Anaplasma phagocytophilum str. ApNP</name>
    <dbReference type="NCBI Taxonomy" id="1359153"/>
    <lineage>
        <taxon>Bacteria</taxon>
        <taxon>Pseudomonadati</taxon>
        <taxon>Pseudomonadota</taxon>
        <taxon>Alphaproteobacteria</taxon>
        <taxon>Rickettsiales</taxon>
        <taxon>Anaplasmataceae</taxon>
        <taxon>Anaplasma</taxon>
        <taxon>phagocytophilum group</taxon>
    </lineage>
</organism>
<evidence type="ECO:0000313" key="2">
    <source>
        <dbReference type="Proteomes" id="UP000033385"/>
    </source>
</evidence>
<dbReference type="AlphaFoldDB" id="A0A0F3NHK9"/>
<reference evidence="1 2" key="1">
    <citation type="submission" date="2015-01" db="EMBL/GenBank/DDBJ databases">
        <title>Genome Sequencing of Rickettsiales.</title>
        <authorList>
            <person name="Daugherty S.C."/>
            <person name="Su Q."/>
            <person name="Abolude K."/>
            <person name="Beier-Sexton M."/>
            <person name="Carlyon J.A."/>
            <person name="Carter R."/>
            <person name="Day N.P."/>
            <person name="Dumler S.J."/>
            <person name="Dyachenko V."/>
            <person name="Godinez A."/>
            <person name="Kurtti T.J."/>
            <person name="Lichay M."/>
            <person name="Mullins K.E."/>
            <person name="Ott S."/>
            <person name="Pappas-Brown V."/>
            <person name="Paris D.H."/>
            <person name="Patel P."/>
            <person name="Richards A.L."/>
            <person name="Sadzewicz L."/>
            <person name="Sears K."/>
            <person name="Seidman D."/>
            <person name="Sengamalay N."/>
            <person name="Stenos J."/>
            <person name="Tallon L.J."/>
            <person name="Vincent G."/>
            <person name="Fraser C.M."/>
            <person name="Munderloh U."/>
            <person name="Dunning-Hotopp J.C."/>
        </authorList>
    </citation>
    <scope>NUCLEOTIDE SEQUENCE [LARGE SCALE GENOMIC DNA]</scope>
    <source>
        <strain evidence="1 2">ApNP</strain>
    </source>
</reference>
<name>A0A0F3NHK9_ANAPH</name>
<gene>
    <name evidence="1" type="ORF">APHNP_0331</name>
</gene>
<comment type="caution">
    <text evidence="1">The sequence shown here is derived from an EMBL/GenBank/DDBJ whole genome shotgun (WGS) entry which is preliminary data.</text>
</comment>
<dbReference type="EMBL" id="LANW01000001">
    <property type="protein sequence ID" value="KJV67525.1"/>
    <property type="molecule type" value="Genomic_DNA"/>
</dbReference>
<proteinExistence type="predicted"/>
<sequence length="46" mass="5274">MFILQKSPSLLMNATFVIPRVDNRLHFTAPRISFQTHKGVLGKICF</sequence>